<keyword evidence="9" id="KW-1185">Reference proteome</keyword>
<evidence type="ECO:0000256" key="5">
    <source>
        <dbReference type="ARBA" id="ARBA00023002"/>
    </source>
</evidence>
<comment type="caution">
    <text evidence="8">The sequence shown here is derived from an EMBL/GenBank/DDBJ whole genome shotgun (WGS) entry which is preliminary data.</text>
</comment>
<evidence type="ECO:0008006" key="10">
    <source>
        <dbReference type="Google" id="ProtNLM"/>
    </source>
</evidence>
<evidence type="ECO:0000256" key="2">
    <source>
        <dbReference type="ARBA" id="ARBA00010617"/>
    </source>
</evidence>
<dbReference type="GO" id="GO:0016705">
    <property type="term" value="F:oxidoreductase activity, acting on paired donors, with incorporation or reduction of molecular oxygen"/>
    <property type="evidence" value="ECO:0007669"/>
    <property type="project" value="InterPro"/>
</dbReference>
<name>A0AAV0NGU2_9ROSI</name>
<organism evidence="8 9">
    <name type="scientific">Linum tenue</name>
    <dbReference type="NCBI Taxonomy" id="586396"/>
    <lineage>
        <taxon>Eukaryota</taxon>
        <taxon>Viridiplantae</taxon>
        <taxon>Streptophyta</taxon>
        <taxon>Embryophyta</taxon>
        <taxon>Tracheophyta</taxon>
        <taxon>Spermatophyta</taxon>
        <taxon>Magnoliopsida</taxon>
        <taxon>eudicotyledons</taxon>
        <taxon>Gunneridae</taxon>
        <taxon>Pentapetalae</taxon>
        <taxon>rosids</taxon>
        <taxon>fabids</taxon>
        <taxon>Malpighiales</taxon>
        <taxon>Linaceae</taxon>
        <taxon>Linum</taxon>
    </lineage>
</organism>
<evidence type="ECO:0000256" key="4">
    <source>
        <dbReference type="ARBA" id="ARBA00022723"/>
    </source>
</evidence>
<comment type="similarity">
    <text evidence="2">Belongs to the cytochrome P450 family.</text>
</comment>
<protein>
    <recommendedName>
        <fullName evidence="10">Cytochrome P450</fullName>
    </recommendedName>
</protein>
<keyword evidence="3" id="KW-0349">Heme</keyword>
<dbReference type="SUPFAM" id="SSF48264">
    <property type="entry name" value="Cytochrome P450"/>
    <property type="match status" value="1"/>
</dbReference>
<dbReference type="Gene3D" id="1.10.630.10">
    <property type="entry name" value="Cytochrome P450"/>
    <property type="match status" value="1"/>
</dbReference>
<dbReference type="AlphaFoldDB" id="A0AAV0NGU2"/>
<evidence type="ECO:0000313" key="9">
    <source>
        <dbReference type="Proteomes" id="UP001154282"/>
    </source>
</evidence>
<evidence type="ECO:0000256" key="3">
    <source>
        <dbReference type="ARBA" id="ARBA00022617"/>
    </source>
</evidence>
<evidence type="ECO:0000256" key="7">
    <source>
        <dbReference type="ARBA" id="ARBA00023033"/>
    </source>
</evidence>
<keyword evidence="4" id="KW-0479">Metal-binding</keyword>
<keyword evidence="7" id="KW-0503">Monooxygenase</keyword>
<gene>
    <name evidence="8" type="ORF">LITE_LOCUS33287</name>
</gene>
<reference evidence="8" key="1">
    <citation type="submission" date="2022-08" db="EMBL/GenBank/DDBJ databases">
        <authorList>
            <person name="Gutierrez-Valencia J."/>
        </authorList>
    </citation>
    <scope>NUCLEOTIDE SEQUENCE</scope>
</reference>
<evidence type="ECO:0000313" key="8">
    <source>
        <dbReference type="EMBL" id="CAI0457840.1"/>
    </source>
</evidence>
<dbReference type="PANTHER" id="PTHR24296">
    <property type="entry name" value="CYTOCHROME P450"/>
    <property type="match status" value="1"/>
</dbReference>
<dbReference type="GO" id="GO:0005506">
    <property type="term" value="F:iron ion binding"/>
    <property type="evidence" value="ECO:0007669"/>
    <property type="project" value="InterPro"/>
</dbReference>
<evidence type="ECO:0000256" key="1">
    <source>
        <dbReference type="ARBA" id="ARBA00001971"/>
    </source>
</evidence>
<keyword evidence="6" id="KW-0408">Iron</keyword>
<sequence>MLPSLICHASDFHDRYLTATLRRHGGTVELKGPWFSGMDSIVTSDPANVRHIQSGNFGNYPKGPVMKEVFEPFGDGIFTVDFESWVLQRKKLHLLIKNNR</sequence>
<accession>A0AAV0NGU2</accession>
<evidence type="ECO:0000256" key="6">
    <source>
        <dbReference type="ARBA" id="ARBA00023004"/>
    </source>
</evidence>
<dbReference type="GO" id="GO:0020037">
    <property type="term" value="F:heme binding"/>
    <property type="evidence" value="ECO:0007669"/>
    <property type="project" value="InterPro"/>
</dbReference>
<keyword evidence="5" id="KW-0560">Oxidoreductase</keyword>
<dbReference type="EMBL" id="CAMGYJ010000008">
    <property type="protein sequence ID" value="CAI0457840.1"/>
    <property type="molecule type" value="Genomic_DNA"/>
</dbReference>
<comment type="cofactor">
    <cofactor evidence="1">
        <name>heme</name>
        <dbReference type="ChEBI" id="CHEBI:30413"/>
    </cofactor>
</comment>
<proteinExistence type="inferred from homology"/>
<dbReference type="InterPro" id="IPR036396">
    <property type="entry name" value="Cyt_P450_sf"/>
</dbReference>
<dbReference type="GO" id="GO:0004497">
    <property type="term" value="F:monooxygenase activity"/>
    <property type="evidence" value="ECO:0007669"/>
    <property type="project" value="UniProtKB-KW"/>
</dbReference>
<dbReference type="Proteomes" id="UP001154282">
    <property type="component" value="Unassembled WGS sequence"/>
</dbReference>